<accession>A0A067T3U4</accession>
<feature type="region of interest" description="Disordered" evidence="1">
    <location>
        <begin position="101"/>
        <end position="146"/>
    </location>
</feature>
<organism evidence="2 3">
    <name type="scientific">Galerina marginata (strain CBS 339.88)</name>
    <dbReference type="NCBI Taxonomy" id="685588"/>
    <lineage>
        <taxon>Eukaryota</taxon>
        <taxon>Fungi</taxon>
        <taxon>Dikarya</taxon>
        <taxon>Basidiomycota</taxon>
        <taxon>Agaricomycotina</taxon>
        <taxon>Agaricomycetes</taxon>
        <taxon>Agaricomycetidae</taxon>
        <taxon>Agaricales</taxon>
        <taxon>Agaricineae</taxon>
        <taxon>Strophariaceae</taxon>
        <taxon>Galerina</taxon>
    </lineage>
</organism>
<feature type="compositionally biased region" description="Pro residues" evidence="1">
    <location>
        <begin position="113"/>
        <end position="135"/>
    </location>
</feature>
<protein>
    <submittedName>
        <fullName evidence="2">Uncharacterized protein</fullName>
    </submittedName>
</protein>
<evidence type="ECO:0000256" key="1">
    <source>
        <dbReference type="SAM" id="MobiDB-lite"/>
    </source>
</evidence>
<dbReference type="Proteomes" id="UP000027222">
    <property type="component" value="Unassembled WGS sequence"/>
</dbReference>
<feature type="region of interest" description="Disordered" evidence="1">
    <location>
        <begin position="46"/>
        <end position="69"/>
    </location>
</feature>
<gene>
    <name evidence="2" type="ORF">GALMADRAFT_138894</name>
</gene>
<proteinExistence type="predicted"/>
<feature type="compositionally biased region" description="Basic and acidic residues" evidence="1">
    <location>
        <begin position="50"/>
        <end position="67"/>
    </location>
</feature>
<name>A0A067T3U4_GALM3</name>
<evidence type="ECO:0000313" key="2">
    <source>
        <dbReference type="EMBL" id="KDR77850.1"/>
    </source>
</evidence>
<sequence length="146" mass="16319">MNKVRLTRFQTFYRPRIGVPTSKSPQRMHSGALCDTNDAKTERISVPAREMTEKQGDHHTSGEEEGRYQAVTKPLLGKCSVRYRSVHRHFLCLPALHFHAEHQQPQRSDVASTPPPKSAPTPIAPKPAPIHPPNPTAGIGIFNEEK</sequence>
<dbReference type="EMBL" id="KL142376">
    <property type="protein sequence ID" value="KDR77850.1"/>
    <property type="molecule type" value="Genomic_DNA"/>
</dbReference>
<dbReference type="AlphaFoldDB" id="A0A067T3U4"/>
<evidence type="ECO:0000313" key="3">
    <source>
        <dbReference type="Proteomes" id="UP000027222"/>
    </source>
</evidence>
<dbReference type="HOGENOM" id="CLU_1777581_0_0_1"/>
<keyword evidence="3" id="KW-1185">Reference proteome</keyword>
<reference evidence="3" key="1">
    <citation type="journal article" date="2014" name="Proc. Natl. Acad. Sci. U.S.A.">
        <title>Extensive sampling of basidiomycete genomes demonstrates inadequacy of the white-rot/brown-rot paradigm for wood decay fungi.</title>
        <authorList>
            <person name="Riley R."/>
            <person name="Salamov A.A."/>
            <person name="Brown D.W."/>
            <person name="Nagy L.G."/>
            <person name="Floudas D."/>
            <person name="Held B.W."/>
            <person name="Levasseur A."/>
            <person name="Lombard V."/>
            <person name="Morin E."/>
            <person name="Otillar R."/>
            <person name="Lindquist E.A."/>
            <person name="Sun H."/>
            <person name="LaButti K.M."/>
            <person name="Schmutz J."/>
            <person name="Jabbour D."/>
            <person name="Luo H."/>
            <person name="Baker S.E."/>
            <person name="Pisabarro A.G."/>
            <person name="Walton J.D."/>
            <person name="Blanchette R.A."/>
            <person name="Henrissat B."/>
            <person name="Martin F."/>
            <person name="Cullen D."/>
            <person name="Hibbett D.S."/>
            <person name="Grigoriev I.V."/>
        </authorList>
    </citation>
    <scope>NUCLEOTIDE SEQUENCE [LARGE SCALE GENOMIC DNA]</scope>
    <source>
        <strain evidence="3">CBS 339.88</strain>
    </source>
</reference>